<feature type="transmembrane region" description="Helical" evidence="8">
    <location>
        <begin position="290"/>
        <end position="310"/>
    </location>
</feature>
<dbReference type="GO" id="GO:0009103">
    <property type="term" value="P:lipopolysaccharide biosynthetic process"/>
    <property type="evidence" value="ECO:0007669"/>
    <property type="project" value="UniProtKB-ARBA"/>
</dbReference>
<dbReference type="GO" id="GO:0010041">
    <property type="term" value="P:response to iron(III) ion"/>
    <property type="evidence" value="ECO:0007669"/>
    <property type="project" value="TreeGrafter"/>
</dbReference>
<protein>
    <submittedName>
        <fullName evidence="10">4-amino-4-deoxy-L-arabinose transferase-like glycosyltransferase</fullName>
    </submittedName>
</protein>
<keyword evidence="7 8" id="KW-0472">Membrane</keyword>
<feature type="transmembrane region" description="Helical" evidence="8">
    <location>
        <begin position="158"/>
        <end position="190"/>
    </location>
</feature>
<feature type="transmembrane region" description="Helical" evidence="8">
    <location>
        <begin position="377"/>
        <end position="395"/>
    </location>
</feature>
<feature type="transmembrane region" description="Helical" evidence="8">
    <location>
        <begin position="133"/>
        <end position="152"/>
    </location>
</feature>
<evidence type="ECO:0000259" key="9">
    <source>
        <dbReference type="Pfam" id="PF13231"/>
    </source>
</evidence>
<accession>A0A419VU65</accession>
<feature type="transmembrane region" description="Helical" evidence="8">
    <location>
        <begin position="354"/>
        <end position="371"/>
    </location>
</feature>
<sequence>MKKQAWLLPLILICLLVNVSGMLTPLVVNAAKYAQVAREILANHDWVNMTIAHEPYEQKPPMLFWIGASAFWLFGKSAVIYKAAVLLFSLIGAFATFKLGDLLYNRRTGQVAAFFWITSLGFVHFNSDIHTDTLLAVPVMLAIWQFAAYFKLKRELNFYLGVVFVGLAMLTKGPVGMVIPGAAVGAHLLLTKNFKGILNYRWLLAIPLAFIIILPALIGLFQHFGIEGIKFYFWTNNVGRVTGSYKGTNSDPFFYIHTTLWMIAPWMGFGFVGLFMQLREKILRRTPADVANEYYTLGGILFYLIIASIAKQKNPHYEMAVLPLILVIGARWALEIYEKSKLRMLKKIMSGIHLFIGVVLVVFVYPFLVYFFPDAKIWVWFVVVVLTGFYIYTITWKVTLHKQLTSLFLAISIFMFTLNAHILPRLAVYHSPLRACEVFNEEAKPEAELHIFTQQARYWGIFFYAKNYGRYLITEEDLQNAKLPAGDWLYTSAEGLTQLDEMQVPYKLVEEMDHRSLSRISMKFINPKTRASKTEKRYLVELE</sequence>
<dbReference type="RefSeq" id="WP_120275714.1">
    <property type="nucleotide sequence ID" value="NZ_RAPN01000006.1"/>
</dbReference>
<feature type="transmembrane region" description="Helical" evidence="8">
    <location>
        <begin position="407"/>
        <end position="427"/>
    </location>
</feature>
<keyword evidence="4 10" id="KW-0808">Transferase</keyword>
<dbReference type="InterPro" id="IPR038731">
    <property type="entry name" value="RgtA/B/C-like"/>
</dbReference>
<evidence type="ECO:0000256" key="5">
    <source>
        <dbReference type="ARBA" id="ARBA00022692"/>
    </source>
</evidence>
<evidence type="ECO:0000256" key="3">
    <source>
        <dbReference type="ARBA" id="ARBA00022676"/>
    </source>
</evidence>
<evidence type="ECO:0000256" key="8">
    <source>
        <dbReference type="SAM" id="Phobius"/>
    </source>
</evidence>
<feature type="domain" description="Glycosyltransferase RgtA/B/C/D-like" evidence="9">
    <location>
        <begin position="59"/>
        <end position="218"/>
    </location>
</feature>
<keyword evidence="11" id="KW-1185">Reference proteome</keyword>
<feature type="transmembrane region" description="Helical" evidence="8">
    <location>
        <begin position="202"/>
        <end position="224"/>
    </location>
</feature>
<dbReference type="PANTHER" id="PTHR33908">
    <property type="entry name" value="MANNOSYLTRANSFERASE YKCB-RELATED"/>
    <property type="match status" value="1"/>
</dbReference>
<evidence type="ECO:0000313" key="11">
    <source>
        <dbReference type="Proteomes" id="UP000283387"/>
    </source>
</evidence>
<evidence type="ECO:0000256" key="2">
    <source>
        <dbReference type="ARBA" id="ARBA00022475"/>
    </source>
</evidence>
<dbReference type="InterPro" id="IPR050297">
    <property type="entry name" value="LipidA_mod_glycosyltrf_83"/>
</dbReference>
<evidence type="ECO:0000256" key="6">
    <source>
        <dbReference type="ARBA" id="ARBA00022989"/>
    </source>
</evidence>
<comment type="subcellular location">
    <subcellularLocation>
        <location evidence="1">Cell membrane</location>
        <topology evidence="1">Multi-pass membrane protein</topology>
    </subcellularLocation>
</comment>
<keyword evidence="2" id="KW-1003">Cell membrane</keyword>
<dbReference type="Pfam" id="PF13231">
    <property type="entry name" value="PMT_2"/>
    <property type="match status" value="1"/>
</dbReference>
<feature type="transmembrane region" description="Helical" evidence="8">
    <location>
        <begin position="79"/>
        <end position="97"/>
    </location>
</feature>
<dbReference type="AlphaFoldDB" id="A0A419VU65"/>
<keyword evidence="3" id="KW-0328">Glycosyltransferase</keyword>
<dbReference type="Proteomes" id="UP000283387">
    <property type="component" value="Unassembled WGS sequence"/>
</dbReference>
<name>A0A419VU65_9BACT</name>
<evidence type="ECO:0000313" key="10">
    <source>
        <dbReference type="EMBL" id="RKD85068.1"/>
    </source>
</evidence>
<feature type="transmembrane region" description="Helical" evidence="8">
    <location>
        <begin position="109"/>
        <end position="126"/>
    </location>
</feature>
<dbReference type="PANTHER" id="PTHR33908:SF3">
    <property type="entry name" value="UNDECAPRENYL PHOSPHATE-ALPHA-4-AMINO-4-DEOXY-L-ARABINOSE ARABINOSYL TRANSFERASE"/>
    <property type="match status" value="1"/>
</dbReference>
<dbReference type="GO" id="GO:0016763">
    <property type="term" value="F:pentosyltransferase activity"/>
    <property type="evidence" value="ECO:0007669"/>
    <property type="project" value="TreeGrafter"/>
</dbReference>
<dbReference type="GO" id="GO:0005886">
    <property type="term" value="C:plasma membrane"/>
    <property type="evidence" value="ECO:0007669"/>
    <property type="project" value="UniProtKB-SubCell"/>
</dbReference>
<evidence type="ECO:0000256" key="7">
    <source>
        <dbReference type="ARBA" id="ARBA00023136"/>
    </source>
</evidence>
<proteinExistence type="predicted"/>
<evidence type="ECO:0000256" key="1">
    <source>
        <dbReference type="ARBA" id="ARBA00004651"/>
    </source>
</evidence>
<gene>
    <name evidence="10" type="ORF">BC643_4587</name>
</gene>
<reference evidence="10 11" key="1">
    <citation type="submission" date="2018-09" db="EMBL/GenBank/DDBJ databases">
        <title>Genomic Encyclopedia of Archaeal and Bacterial Type Strains, Phase II (KMG-II): from individual species to whole genera.</title>
        <authorList>
            <person name="Goeker M."/>
        </authorList>
    </citation>
    <scope>NUCLEOTIDE SEQUENCE [LARGE SCALE GENOMIC DNA]</scope>
    <source>
        <strain evidence="10 11">DSM 27148</strain>
    </source>
</reference>
<dbReference type="EMBL" id="RAPN01000006">
    <property type="protein sequence ID" value="RKD85068.1"/>
    <property type="molecule type" value="Genomic_DNA"/>
</dbReference>
<dbReference type="OrthoDB" id="8353433at2"/>
<evidence type="ECO:0000256" key="4">
    <source>
        <dbReference type="ARBA" id="ARBA00022679"/>
    </source>
</evidence>
<organism evidence="10 11">
    <name type="scientific">Mangrovibacterium diazotrophicum</name>
    <dbReference type="NCBI Taxonomy" id="1261403"/>
    <lineage>
        <taxon>Bacteria</taxon>
        <taxon>Pseudomonadati</taxon>
        <taxon>Bacteroidota</taxon>
        <taxon>Bacteroidia</taxon>
        <taxon>Marinilabiliales</taxon>
        <taxon>Prolixibacteraceae</taxon>
        <taxon>Mangrovibacterium</taxon>
    </lineage>
</organism>
<feature type="transmembrane region" description="Helical" evidence="8">
    <location>
        <begin position="316"/>
        <end position="334"/>
    </location>
</feature>
<keyword evidence="6 8" id="KW-1133">Transmembrane helix</keyword>
<keyword evidence="5 8" id="KW-0812">Transmembrane</keyword>
<comment type="caution">
    <text evidence="10">The sequence shown here is derived from an EMBL/GenBank/DDBJ whole genome shotgun (WGS) entry which is preliminary data.</text>
</comment>
<feature type="transmembrane region" description="Helical" evidence="8">
    <location>
        <begin position="254"/>
        <end position="278"/>
    </location>
</feature>